<feature type="region of interest" description="Disordered" evidence="4">
    <location>
        <begin position="1"/>
        <end position="35"/>
    </location>
</feature>
<dbReference type="Proteomes" id="UP001174997">
    <property type="component" value="Unassembled WGS sequence"/>
</dbReference>
<name>A0AA40D9Q9_9PEZI</name>
<keyword evidence="2" id="KW-0479">Metal-binding</keyword>
<evidence type="ECO:0000256" key="1">
    <source>
        <dbReference type="ARBA" id="ARBA00004123"/>
    </source>
</evidence>
<proteinExistence type="predicted"/>
<dbReference type="Pfam" id="PF04082">
    <property type="entry name" value="Fungal_trans"/>
    <property type="match status" value="1"/>
</dbReference>
<comment type="subcellular location">
    <subcellularLocation>
        <location evidence="1">Nucleus</location>
    </subcellularLocation>
</comment>
<feature type="compositionally biased region" description="Polar residues" evidence="4">
    <location>
        <begin position="1"/>
        <end position="12"/>
    </location>
</feature>
<evidence type="ECO:0000313" key="6">
    <source>
        <dbReference type="EMBL" id="KAK0668372.1"/>
    </source>
</evidence>
<dbReference type="GO" id="GO:0006351">
    <property type="term" value="P:DNA-templated transcription"/>
    <property type="evidence" value="ECO:0007669"/>
    <property type="project" value="InterPro"/>
</dbReference>
<feature type="region of interest" description="Disordered" evidence="4">
    <location>
        <begin position="81"/>
        <end position="114"/>
    </location>
</feature>
<dbReference type="GO" id="GO:0008270">
    <property type="term" value="F:zinc ion binding"/>
    <property type="evidence" value="ECO:0007669"/>
    <property type="project" value="InterPro"/>
</dbReference>
<keyword evidence="3" id="KW-0539">Nucleus</keyword>
<dbReference type="PANTHER" id="PTHR31001:SF49">
    <property type="entry name" value="ZN(II)2CYS6 TRANSCRIPTION FACTOR (EUROFUNG)"/>
    <property type="match status" value="1"/>
</dbReference>
<reference evidence="6" key="1">
    <citation type="submission" date="2023-06" db="EMBL/GenBank/DDBJ databases">
        <title>Genome-scale phylogeny and comparative genomics of the fungal order Sordariales.</title>
        <authorList>
            <consortium name="Lawrence Berkeley National Laboratory"/>
            <person name="Hensen N."/>
            <person name="Bonometti L."/>
            <person name="Westerberg I."/>
            <person name="Brannstrom I.O."/>
            <person name="Guillou S."/>
            <person name="Cros-Aarteil S."/>
            <person name="Calhoun S."/>
            <person name="Haridas S."/>
            <person name="Kuo A."/>
            <person name="Mondo S."/>
            <person name="Pangilinan J."/>
            <person name="Riley R."/>
            <person name="Labutti K."/>
            <person name="Andreopoulos B."/>
            <person name="Lipzen A."/>
            <person name="Chen C."/>
            <person name="Yanf M."/>
            <person name="Daum C."/>
            <person name="Ng V."/>
            <person name="Clum A."/>
            <person name="Steindorff A."/>
            <person name="Ohm R."/>
            <person name="Martin F."/>
            <person name="Silar P."/>
            <person name="Natvig D."/>
            <person name="Lalanne C."/>
            <person name="Gautier V."/>
            <person name="Ament-Velasquez S.L."/>
            <person name="Kruys A."/>
            <person name="Hutchinson M.I."/>
            <person name="Powell A.J."/>
            <person name="Barry K."/>
            <person name="Miller A.N."/>
            <person name="Grigoriev I.V."/>
            <person name="Debuchy R."/>
            <person name="Gladieux P."/>
            <person name="Thoren M.H."/>
            <person name="Johannesson H."/>
        </authorList>
    </citation>
    <scope>NUCLEOTIDE SEQUENCE</scope>
    <source>
        <strain evidence="6">CBS 307.81</strain>
    </source>
</reference>
<accession>A0AA40D9Q9</accession>
<feature type="domain" description="Zn(2)-C6 fungal-type" evidence="5">
    <location>
        <begin position="38"/>
        <end position="69"/>
    </location>
</feature>
<dbReference type="CDD" id="cd00067">
    <property type="entry name" value="GAL4"/>
    <property type="match status" value="1"/>
</dbReference>
<dbReference type="Pfam" id="PF00172">
    <property type="entry name" value="Zn_clus"/>
    <property type="match status" value="1"/>
</dbReference>
<sequence length="820" mass="92368">MEEPTLTSETGQAGTGTGSGPELSSTAAQKKRSRIRFSCTTCRDKKLKCDRQTPCDQCLKRGIEASCEFIPYVTGGSRPGLALPARHHPRDATNPATTTAPAPDSHRSKPAANDSAVQARLRHLEHLVQVLKAQRRENVPVEPTAGVGGDLGDDFQDDDLPRISARVRETAGMILSDLRYVDASHWESILSDVLSITGSLDRPEDVFQDDDDPIVPPKPEHQGQPDLLLGGWARLSVEELIRFLPPRPIADRLLARLFQAKEPGWIMFHMPSLLRHYESFWEHPTSMTYTELALLFAMFCNASLYYMKGGEELPGRLGNAEEAYRAYKARCAQCLVLGDYTKPWRYKLEAMILYFGSEYLGQQDAHINVSVILSIIVRLAMHMGLHRDPKHYPDMSPFEGEMRRRLWTVLRDVDILIGFQFGLPGNIPNDLYDTALPRNLHDEDFDENTLELPPSRPETERTVTLWCIMKGRIVNVFSEITTAMSSRKAPGFSDIMRLDRKVDELTTQFPPSLRYRPFSQSVADPVDIIMQRYQLELLFLKCRIVLHRRYMGYARKDKRYEHSRRVCLEAATKTLRHQYDVHCELQTGGRLSHERSHWFLSSLSTHNFLLANMILCLELWFLKAREERSPPVAEQPPPELIMTKDQILDILRTSRLIWQGRRKQSAEANKAFNILTKMLSLSTGDSLSSLDGSPESSNNSAYDRLESSSYPAVPVMTFASMETGLYPASGLGPQAPSTILPTGWAPTPGSELPALDAGQVPVHWGHGFQQELPNMGNVDGLMDPNLGGDWTLWDNQILNSSDGISQIPWDTFFQSGGYGF</sequence>
<dbReference type="SUPFAM" id="SSF57701">
    <property type="entry name" value="Zn2/Cys6 DNA-binding domain"/>
    <property type="match status" value="1"/>
</dbReference>
<feature type="compositionally biased region" description="Low complexity" evidence="4">
    <location>
        <begin position="92"/>
        <end position="103"/>
    </location>
</feature>
<dbReference type="InterPro" id="IPR001138">
    <property type="entry name" value="Zn2Cys6_DnaBD"/>
</dbReference>
<dbReference type="SMART" id="SM00066">
    <property type="entry name" value="GAL4"/>
    <property type="match status" value="1"/>
</dbReference>
<evidence type="ECO:0000256" key="2">
    <source>
        <dbReference type="ARBA" id="ARBA00022723"/>
    </source>
</evidence>
<dbReference type="InterPro" id="IPR036864">
    <property type="entry name" value="Zn2-C6_fun-type_DNA-bd_sf"/>
</dbReference>
<dbReference type="EMBL" id="JAULSY010000057">
    <property type="protein sequence ID" value="KAK0668372.1"/>
    <property type="molecule type" value="Genomic_DNA"/>
</dbReference>
<dbReference type="InterPro" id="IPR007219">
    <property type="entry name" value="XnlR_reg_dom"/>
</dbReference>
<protein>
    <recommendedName>
        <fullName evidence="5">Zn(2)-C6 fungal-type domain-containing protein</fullName>
    </recommendedName>
</protein>
<keyword evidence="7" id="KW-1185">Reference proteome</keyword>
<evidence type="ECO:0000313" key="7">
    <source>
        <dbReference type="Proteomes" id="UP001174997"/>
    </source>
</evidence>
<dbReference type="PANTHER" id="PTHR31001">
    <property type="entry name" value="UNCHARACTERIZED TRANSCRIPTIONAL REGULATORY PROTEIN"/>
    <property type="match status" value="1"/>
</dbReference>
<dbReference type="SMART" id="SM00906">
    <property type="entry name" value="Fungal_trans"/>
    <property type="match status" value="1"/>
</dbReference>
<dbReference type="CDD" id="cd12148">
    <property type="entry name" value="fungal_TF_MHR"/>
    <property type="match status" value="1"/>
</dbReference>
<evidence type="ECO:0000256" key="3">
    <source>
        <dbReference type="ARBA" id="ARBA00023242"/>
    </source>
</evidence>
<evidence type="ECO:0000259" key="5">
    <source>
        <dbReference type="PROSITE" id="PS50048"/>
    </source>
</evidence>
<dbReference type="GO" id="GO:0003677">
    <property type="term" value="F:DNA binding"/>
    <property type="evidence" value="ECO:0007669"/>
    <property type="project" value="InterPro"/>
</dbReference>
<dbReference type="PROSITE" id="PS00463">
    <property type="entry name" value="ZN2_CY6_FUNGAL_1"/>
    <property type="match status" value="1"/>
</dbReference>
<dbReference type="InterPro" id="IPR050613">
    <property type="entry name" value="Sec_Metabolite_Reg"/>
</dbReference>
<comment type="caution">
    <text evidence="6">The sequence shown here is derived from an EMBL/GenBank/DDBJ whole genome shotgun (WGS) entry which is preliminary data.</text>
</comment>
<dbReference type="AlphaFoldDB" id="A0AA40D9Q9"/>
<dbReference type="PROSITE" id="PS50048">
    <property type="entry name" value="ZN2_CY6_FUNGAL_2"/>
    <property type="match status" value="1"/>
</dbReference>
<gene>
    <name evidence="6" type="ORF">QBC41DRAFT_374006</name>
</gene>
<dbReference type="GO" id="GO:0005634">
    <property type="term" value="C:nucleus"/>
    <property type="evidence" value="ECO:0007669"/>
    <property type="project" value="UniProtKB-SubCell"/>
</dbReference>
<dbReference type="Gene3D" id="4.10.240.10">
    <property type="entry name" value="Zn(2)-C6 fungal-type DNA-binding domain"/>
    <property type="match status" value="1"/>
</dbReference>
<organism evidence="6 7">
    <name type="scientific">Cercophora samala</name>
    <dbReference type="NCBI Taxonomy" id="330535"/>
    <lineage>
        <taxon>Eukaryota</taxon>
        <taxon>Fungi</taxon>
        <taxon>Dikarya</taxon>
        <taxon>Ascomycota</taxon>
        <taxon>Pezizomycotina</taxon>
        <taxon>Sordariomycetes</taxon>
        <taxon>Sordariomycetidae</taxon>
        <taxon>Sordariales</taxon>
        <taxon>Lasiosphaeriaceae</taxon>
        <taxon>Cercophora</taxon>
    </lineage>
</organism>
<evidence type="ECO:0000256" key="4">
    <source>
        <dbReference type="SAM" id="MobiDB-lite"/>
    </source>
</evidence>
<dbReference type="GO" id="GO:0000981">
    <property type="term" value="F:DNA-binding transcription factor activity, RNA polymerase II-specific"/>
    <property type="evidence" value="ECO:0007669"/>
    <property type="project" value="InterPro"/>
</dbReference>